<feature type="region of interest" description="Disordered" evidence="10">
    <location>
        <begin position="285"/>
        <end position="307"/>
    </location>
</feature>
<feature type="binding site" evidence="9">
    <location>
        <position position="154"/>
    </location>
    <ligand>
        <name>Zn(2+)</name>
        <dbReference type="ChEBI" id="CHEBI:29105"/>
    </ligand>
</feature>
<dbReference type="OrthoDB" id="420264at2759"/>
<feature type="binding site" evidence="9">
    <location>
        <position position="151"/>
    </location>
    <ligand>
        <name>Zn(2+)</name>
        <dbReference type="ChEBI" id="CHEBI:29105"/>
    </ligand>
</feature>
<evidence type="ECO:0000256" key="10">
    <source>
        <dbReference type="SAM" id="MobiDB-lite"/>
    </source>
</evidence>
<dbReference type="PANTHER" id="PTHR11085:SF6">
    <property type="entry name" value="NAD-DEPENDENT PROTEIN DEACETYLASE SIRTUIN-2"/>
    <property type="match status" value="1"/>
</dbReference>
<evidence type="ECO:0000256" key="7">
    <source>
        <dbReference type="ARBA" id="ARBA00023027"/>
    </source>
</evidence>
<dbReference type="EMBL" id="KZ110601">
    <property type="protein sequence ID" value="OSX59889.1"/>
    <property type="molecule type" value="Genomic_DNA"/>
</dbReference>
<dbReference type="InterPro" id="IPR026591">
    <property type="entry name" value="Sirtuin_cat_small_dom_sf"/>
</dbReference>
<feature type="compositionally biased region" description="Polar residues" evidence="10">
    <location>
        <begin position="394"/>
        <end position="407"/>
    </location>
</feature>
<dbReference type="GO" id="GO:0046872">
    <property type="term" value="F:metal ion binding"/>
    <property type="evidence" value="ECO:0007669"/>
    <property type="project" value="UniProtKB-KW"/>
</dbReference>
<dbReference type="Pfam" id="PF02146">
    <property type="entry name" value="SIR2"/>
    <property type="match status" value="1"/>
</dbReference>
<evidence type="ECO:0000256" key="2">
    <source>
        <dbReference type="ARBA" id="ARBA00004173"/>
    </source>
</evidence>
<feature type="compositionally biased region" description="Acidic residues" evidence="10">
    <location>
        <begin position="290"/>
        <end position="300"/>
    </location>
</feature>
<dbReference type="PANTHER" id="PTHR11085">
    <property type="entry name" value="NAD-DEPENDENT PROTEIN DEACYLASE SIRTUIN-5, MITOCHONDRIAL-RELATED"/>
    <property type="match status" value="1"/>
</dbReference>
<comment type="cofactor">
    <cofactor evidence="1">
        <name>Zn(2+)</name>
        <dbReference type="ChEBI" id="CHEBI:29105"/>
    </cofactor>
</comment>
<keyword evidence="7" id="KW-0520">NAD</keyword>
<evidence type="ECO:0000256" key="4">
    <source>
        <dbReference type="ARBA" id="ARBA00022679"/>
    </source>
</evidence>
<dbReference type="Proteomes" id="UP000194127">
    <property type="component" value="Unassembled WGS sequence"/>
</dbReference>
<evidence type="ECO:0000313" key="12">
    <source>
        <dbReference type="EMBL" id="OSX59889.1"/>
    </source>
</evidence>
<feature type="active site" description="Proton acceptor" evidence="9">
    <location>
        <position position="143"/>
    </location>
</feature>
<evidence type="ECO:0000256" key="5">
    <source>
        <dbReference type="ARBA" id="ARBA00022723"/>
    </source>
</evidence>
<dbReference type="InterPro" id="IPR029035">
    <property type="entry name" value="DHS-like_NAD/FAD-binding_dom"/>
</dbReference>
<dbReference type="Gene3D" id="3.30.1600.10">
    <property type="entry name" value="SIR2/SIRT2 'Small Domain"/>
    <property type="match status" value="1"/>
</dbReference>
<comment type="subcellular location">
    <subcellularLocation>
        <location evidence="2">Mitochondrion</location>
    </subcellularLocation>
</comment>
<accession>A0A1X6MU89</accession>
<sequence length="417" mass="45936">MGAEVSTYEGPPGILEARDLPSVARYMRSKECKNVFVMVRCCVSTSAGIPDFRSPETGLYANLARLNLPYPEAVFDISFFRENPKPFYTLAYELLPGRFRPTATHSFVRLLADKSLLHTCFTQNIDTLERRAGVPAHKIVEAHGSFASQRCIECRTPLDGDVMRRCLKRKITARCPECEGLVKPDIVFFGEALPERFHQSVPLLSSADLLFVIGTSLKVQPFASLASLVPPHCPRVLINRELVGDFTSRPDDVVSLGKCDDVVRSLCKELGWEEDLDGAWKATEGSVVDFGEEQPDTGETEQERLEKEVEGIRVKLSKLLGARQAAQVATEEPQPETGSPVTTGDEVPVIEDQAQDSEEVETAKEAETANEAETATAKEVKTATIVGDNPVEDTVQQDSDATTSDHNTTNDHPKEKL</sequence>
<feature type="region of interest" description="Disordered" evidence="10">
    <location>
        <begin position="325"/>
        <end position="417"/>
    </location>
</feature>
<reference evidence="12 13" key="1">
    <citation type="submission" date="2017-04" db="EMBL/GenBank/DDBJ databases">
        <title>Genome Sequence of the Model Brown-Rot Fungus Postia placenta SB12.</title>
        <authorList>
            <consortium name="DOE Joint Genome Institute"/>
            <person name="Gaskell J."/>
            <person name="Kersten P."/>
            <person name="Larrondo L.F."/>
            <person name="Canessa P."/>
            <person name="Martinez D."/>
            <person name="Hibbett D."/>
            <person name="Schmoll M."/>
            <person name="Kubicek C.P."/>
            <person name="Martinez A.T."/>
            <person name="Yadav J."/>
            <person name="Master E."/>
            <person name="Magnuson J.K."/>
            <person name="James T."/>
            <person name="Yaver D."/>
            <person name="Berka R."/>
            <person name="Labutti K."/>
            <person name="Lipzen A."/>
            <person name="Aerts A."/>
            <person name="Barry K."/>
            <person name="Henrissat B."/>
            <person name="Blanchette R."/>
            <person name="Grigoriev I."/>
            <person name="Cullen D."/>
        </authorList>
    </citation>
    <scope>NUCLEOTIDE SEQUENCE [LARGE SCALE GENOMIC DNA]</scope>
    <source>
        <strain evidence="12 13">MAD-698-R-SB12</strain>
    </source>
</reference>
<gene>
    <name evidence="12" type="ORF">POSPLADRAFT_1149392</name>
</gene>
<dbReference type="GeneID" id="36331246"/>
<dbReference type="InterPro" id="IPR050134">
    <property type="entry name" value="NAD-dep_sirtuin_deacylases"/>
</dbReference>
<dbReference type="AlphaFoldDB" id="A0A1X6MU89"/>
<dbReference type="GO" id="GO:0070403">
    <property type="term" value="F:NAD+ binding"/>
    <property type="evidence" value="ECO:0007669"/>
    <property type="project" value="InterPro"/>
</dbReference>
<keyword evidence="8" id="KW-0496">Mitochondrion</keyword>
<evidence type="ECO:0000256" key="9">
    <source>
        <dbReference type="PROSITE-ProRule" id="PRU00236"/>
    </source>
</evidence>
<dbReference type="GO" id="GO:0005739">
    <property type="term" value="C:mitochondrion"/>
    <property type="evidence" value="ECO:0007669"/>
    <property type="project" value="UniProtKB-SubCell"/>
</dbReference>
<keyword evidence="6 9" id="KW-0862">Zinc</keyword>
<dbReference type="PROSITE" id="PS50305">
    <property type="entry name" value="SIRTUIN"/>
    <property type="match status" value="1"/>
</dbReference>
<evidence type="ECO:0000259" key="11">
    <source>
        <dbReference type="PROSITE" id="PS50305"/>
    </source>
</evidence>
<keyword evidence="5 9" id="KW-0479">Metal-binding</keyword>
<feature type="binding site" evidence="9">
    <location>
        <position position="178"/>
    </location>
    <ligand>
        <name>Zn(2+)</name>
        <dbReference type="ChEBI" id="CHEBI:29105"/>
    </ligand>
</feature>
<keyword evidence="4" id="KW-0808">Transferase</keyword>
<keyword evidence="13" id="KW-1185">Reference proteome</keyword>
<evidence type="ECO:0000256" key="8">
    <source>
        <dbReference type="ARBA" id="ARBA00023128"/>
    </source>
</evidence>
<feature type="compositionally biased region" description="Basic and acidic residues" evidence="10">
    <location>
        <begin position="408"/>
        <end position="417"/>
    </location>
</feature>
<dbReference type="CDD" id="cd01408">
    <property type="entry name" value="SIRT1"/>
    <property type="match status" value="1"/>
</dbReference>
<dbReference type="InterPro" id="IPR026590">
    <property type="entry name" value="Ssirtuin_cat_dom"/>
</dbReference>
<dbReference type="RefSeq" id="XP_024336683.1">
    <property type="nucleotide sequence ID" value="XM_024486297.1"/>
</dbReference>
<feature type="domain" description="Deacetylase sirtuin-type" evidence="11">
    <location>
        <begin position="13"/>
        <end position="273"/>
    </location>
</feature>
<dbReference type="GO" id="GO:0017136">
    <property type="term" value="F:histone deacetylase activity, NAD-dependent"/>
    <property type="evidence" value="ECO:0007669"/>
    <property type="project" value="TreeGrafter"/>
</dbReference>
<feature type="binding site" evidence="9">
    <location>
        <position position="175"/>
    </location>
    <ligand>
        <name>Zn(2+)</name>
        <dbReference type="ChEBI" id="CHEBI:29105"/>
    </ligand>
</feature>
<evidence type="ECO:0000313" key="13">
    <source>
        <dbReference type="Proteomes" id="UP000194127"/>
    </source>
</evidence>
<evidence type="ECO:0000256" key="6">
    <source>
        <dbReference type="ARBA" id="ARBA00022833"/>
    </source>
</evidence>
<proteinExistence type="inferred from homology"/>
<protein>
    <recommendedName>
        <fullName evidence="11">Deacetylase sirtuin-type domain-containing protein</fullName>
    </recommendedName>
</protein>
<organism evidence="12 13">
    <name type="scientific">Postia placenta MAD-698-R-SB12</name>
    <dbReference type="NCBI Taxonomy" id="670580"/>
    <lineage>
        <taxon>Eukaryota</taxon>
        <taxon>Fungi</taxon>
        <taxon>Dikarya</taxon>
        <taxon>Basidiomycota</taxon>
        <taxon>Agaricomycotina</taxon>
        <taxon>Agaricomycetes</taxon>
        <taxon>Polyporales</taxon>
        <taxon>Adustoporiaceae</taxon>
        <taxon>Rhodonia</taxon>
    </lineage>
</organism>
<dbReference type="SUPFAM" id="SSF52467">
    <property type="entry name" value="DHS-like NAD/FAD-binding domain"/>
    <property type="match status" value="1"/>
</dbReference>
<evidence type="ECO:0000256" key="3">
    <source>
        <dbReference type="ARBA" id="ARBA00006924"/>
    </source>
</evidence>
<dbReference type="GO" id="GO:0005634">
    <property type="term" value="C:nucleus"/>
    <property type="evidence" value="ECO:0007669"/>
    <property type="project" value="TreeGrafter"/>
</dbReference>
<dbReference type="STRING" id="670580.A0A1X6MU89"/>
<comment type="similarity">
    <text evidence="3">Belongs to the sirtuin family. Class I subfamily.</text>
</comment>
<dbReference type="InterPro" id="IPR003000">
    <property type="entry name" value="Sirtuin"/>
</dbReference>
<evidence type="ECO:0000256" key="1">
    <source>
        <dbReference type="ARBA" id="ARBA00001947"/>
    </source>
</evidence>
<dbReference type="Gene3D" id="3.40.50.1220">
    <property type="entry name" value="TPP-binding domain"/>
    <property type="match status" value="1"/>
</dbReference>
<name>A0A1X6MU89_9APHY</name>